<name>A0AAD7JV76_9AGAR</name>
<reference evidence="3" key="1">
    <citation type="submission" date="2023-03" db="EMBL/GenBank/DDBJ databases">
        <title>Massive genome expansion in bonnet fungi (Mycena s.s.) driven by repeated elements and novel gene families across ecological guilds.</title>
        <authorList>
            <consortium name="Lawrence Berkeley National Laboratory"/>
            <person name="Harder C.B."/>
            <person name="Miyauchi S."/>
            <person name="Viragh M."/>
            <person name="Kuo A."/>
            <person name="Thoen E."/>
            <person name="Andreopoulos B."/>
            <person name="Lu D."/>
            <person name="Skrede I."/>
            <person name="Drula E."/>
            <person name="Henrissat B."/>
            <person name="Morin E."/>
            <person name="Kohler A."/>
            <person name="Barry K."/>
            <person name="LaButti K."/>
            <person name="Morin E."/>
            <person name="Salamov A."/>
            <person name="Lipzen A."/>
            <person name="Mereny Z."/>
            <person name="Hegedus B."/>
            <person name="Baldrian P."/>
            <person name="Stursova M."/>
            <person name="Weitz H."/>
            <person name="Taylor A."/>
            <person name="Grigoriev I.V."/>
            <person name="Nagy L.G."/>
            <person name="Martin F."/>
            <person name="Kauserud H."/>
        </authorList>
    </citation>
    <scope>NUCLEOTIDE SEQUENCE</scope>
    <source>
        <strain evidence="3">CBHHK188m</strain>
    </source>
</reference>
<organism evidence="3 4">
    <name type="scientific">Mycena maculata</name>
    <dbReference type="NCBI Taxonomy" id="230809"/>
    <lineage>
        <taxon>Eukaryota</taxon>
        <taxon>Fungi</taxon>
        <taxon>Dikarya</taxon>
        <taxon>Basidiomycota</taxon>
        <taxon>Agaricomycotina</taxon>
        <taxon>Agaricomycetes</taxon>
        <taxon>Agaricomycetidae</taxon>
        <taxon>Agaricales</taxon>
        <taxon>Marasmiineae</taxon>
        <taxon>Mycenaceae</taxon>
        <taxon>Mycena</taxon>
    </lineage>
</organism>
<proteinExistence type="inferred from homology"/>
<dbReference type="GO" id="GO:0008234">
    <property type="term" value="F:cysteine-type peptidase activity"/>
    <property type="evidence" value="ECO:0007669"/>
    <property type="project" value="InterPro"/>
</dbReference>
<accession>A0AAD7JV76</accession>
<sequence length="183" mass="20025">MTFRTRNHQWRYETGLTKDEGKFVSSSFYSVSGGGDGFIRPYTSRRLSFGSVICTAARSRTLLPRIEAFRCLACCFRRGLTYGPSYIYADVPSLPDPSPSLSRTSQPGAFAPHVRLLSWFLDLLDPPAAPFGVHRRALAGRAASKDVGMWFGPSATAGAVSVSRTSSSPQCLLCRTTCVPLFE</sequence>
<dbReference type="Proteomes" id="UP001215280">
    <property type="component" value="Unassembled WGS sequence"/>
</dbReference>
<dbReference type="AlphaFoldDB" id="A0AAD7JV76"/>
<evidence type="ECO:0000313" key="3">
    <source>
        <dbReference type="EMBL" id="KAJ7770166.1"/>
    </source>
</evidence>
<evidence type="ECO:0000259" key="2">
    <source>
        <dbReference type="Pfam" id="PF03416"/>
    </source>
</evidence>
<gene>
    <name evidence="3" type="ORF">DFH07DRAFT_267349</name>
</gene>
<comment type="similarity">
    <text evidence="1">Belongs to the peptidase C54 family.</text>
</comment>
<keyword evidence="1" id="KW-0539">Nucleus</keyword>
<evidence type="ECO:0000313" key="4">
    <source>
        <dbReference type="Proteomes" id="UP001215280"/>
    </source>
</evidence>
<feature type="domain" description="Peptidase C54 catalytic" evidence="2">
    <location>
        <begin position="112"/>
        <end position="161"/>
    </location>
</feature>
<dbReference type="InterPro" id="IPR046792">
    <property type="entry name" value="Peptidase_C54_cat"/>
</dbReference>
<dbReference type="Pfam" id="PF03416">
    <property type="entry name" value="Peptidase_C54"/>
    <property type="match status" value="1"/>
</dbReference>
<dbReference type="EC" id="3.4.22.-" evidence="1"/>
<keyword evidence="1" id="KW-0378">Hydrolase</keyword>
<evidence type="ECO:0000256" key="1">
    <source>
        <dbReference type="RuleBase" id="RU363115"/>
    </source>
</evidence>
<dbReference type="EMBL" id="JARJLG010000024">
    <property type="protein sequence ID" value="KAJ7770166.1"/>
    <property type="molecule type" value="Genomic_DNA"/>
</dbReference>
<keyword evidence="1" id="KW-0645">Protease</keyword>
<dbReference type="InterPro" id="IPR038765">
    <property type="entry name" value="Papain-like_cys_pep_sf"/>
</dbReference>
<protein>
    <recommendedName>
        <fullName evidence="1">Cysteine protease</fullName>
        <ecNumber evidence="1">3.4.22.-</ecNumber>
    </recommendedName>
</protein>
<dbReference type="GO" id="GO:0005737">
    <property type="term" value="C:cytoplasm"/>
    <property type="evidence" value="ECO:0007669"/>
    <property type="project" value="UniProtKB-SubCell"/>
</dbReference>
<comment type="function">
    <text evidence="1">Required for selective autophagic degradation of the nucleus (nucleophagy) as well as for mitophagy which contributes to regulate mitochondrial quantity and quality by eliminating the mitochondria to a basal level to fulfill cellular energy requirements and preventing excess ROS production.</text>
</comment>
<dbReference type="SUPFAM" id="SSF54001">
    <property type="entry name" value="Cysteine proteinases"/>
    <property type="match status" value="1"/>
</dbReference>
<keyword evidence="4" id="KW-1185">Reference proteome</keyword>
<dbReference type="GO" id="GO:0005634">
    <property type="term" value="C:nucleus"/>
    <property type="evidence" value="ECO:0007669"/>
    <property type="project" value="UniProtKB-SubCell"/>
</dbReference>
<comment type="caution">
    <text evidence="3">The sequence shown here is derived from an EMBL/GenBank/DDBJ whole genome shotgun (WGS) entry which is preliminary data.</text>
</comment>
<comment type="subcellular location">
    <subcellularLocation>
        <location evidence="1">Nucleus</location>
    </subcellularLocation>
    <subcellularLocation>
        <location evidence="1">Cytoplasm</location>
    </subcellularLocation>
</comment>
<dbReference type="GO" id="GO:0006508">
    <property type="term" value="P:proteolysis"/>
    <property type="evidence" value="ECO:0007669"/>
    <property type="project" value="UniProtKB-KW"/>
</dbReference>
<dbReference type="GO" id="GO:0019786">
    <property type="term" value="F:protein-phosphatidylethanolamide deconjugating activity"/>
    <property type="evidence" value="ECO:0007669"/>
    <property type="project" value="InterPro"/>
</dbReference>
<keyword evidence="1" id="KW-0963">Cytoplasm</keyword>